<dbReference type="Pfam" id="PF00107">
    <property type="entry name" value="ADH_zinc_N"/>
    <property type="match status" value="1"/>
</dbReference>
<dbReference type="InterPro" id="IPR020843">
    <property type="entry name" value="ER"/>
</dbReference>
<dbReference type="InterPro" id="IPR036291">
    <property type="entry name" value="NAD(P)-bd_dom_sf"/>
</dbReference>
<evidence type="ECO:0000256" key="6">
    <source>
        <dbReference type="RuleBase" id="RU361277"/>
    </source>
</evidence>
<keyword evidence="4 6" id="KW-0862">Zinc</keyword>
<evidence type="ECO:0000256" key="2">
    <source>
        <dbReference type="ARBA" id="ARBA00008072"/>
    </source>
</evidence>
<dbReference type="GO" id="GO:0008270">
    <property type="term" value="F:zinc ion binding"/>
    <property type="evidence" value="ECO:0007669"/>
    <property type="project" value="InterPro"/>
</dbReference>
<name>A0A9D2EIM6_9MICO</name>
<dbReference type="InterPro" id="IPR013149">
    <property type="entry name" value="ADH-like_C"/>
</dbReference>
<reference evidence="8" key="2">
    <citation type="submission" date="2021-04" db="EMBL/GenBank/DDBJ databases">
        <authorList>
            <person name="Gilroy R."/>
        </authorList>
    </citation>
    <scope>NUCLEOTIDE SEQUENCE</scope>
    <source>
        <strain evidence="8">ChiGjej4B4-7305</strain>
    </source>
</reference>
<dbReference type="SMART" id="SM00829">
    <property type="entry name" value="PKS_ER"/>
    <property type="match status" value="1"/>
</dbReference>
<evidence type="ECO:0000313" key="9">
    <source>
        <dbReference type="Proteomes" id="UP000824037"/>
    </source>
</evidence>
<dbReference type="AlphaFoldDB" id="A0A9D2EIM6"/>
<dbReference type="PANTHER" id="PTHR43161">
    <property type="entry name" value="SORBITOL DEHYDROGENASE"/>
    <property type="match status" value="1"/>
</dbReference>
<accession>A0A9D2EIM6</accession>
<dbReference type="GO" id="GO:0016491">
    <property type="term" value="F:oxidoreductase activity"/>
    <property type="evidence" value="ECO:0007669"/>
    <property type="project" value="UniProtKB-KW"/>
</dbReference>
<evidence type="ECO:0000256" key="1">
    <source>
        <dbReference type="ARBA" id="ARBA00001947"/>
    </source>
</evidence>
<dbReference type="PROSITE" id="PS00059">
    <property type="entry name" value="ADH_ZINC"/>
    <property type="match status" value="1"/>
</dbReference>
<evidence type="ECO:0000259" key="7">
    <source>
        <dbReference type="SMART" id="SM00829"/>
    </source>
</evidence>
<dbReference type="Gene3D" id="3.90.180.10">
    <property type="entry name" value="Medium-chain alcohol dehydrogenases, catalytic domain"/>
    <property type="match status" value="1"/>
</dbReference>
<comment type="caution">
    <text evidence="8">The sequence shown here is derived from an EMBL/GenBank/DDBJ whole genome shotgun (WGS) entry which is preliminary data.</text>
</comment>
<comment type="cofactor">
    <cofactor evidence="1 6">
        <name>Zn(2+)</name>
        <dbReference type="ChEBI" id="CHEBI:29105"/>
    </cofactor>
</comment>
<proteinExistence type="inferred from homology"/>
<reference evidence="8" key="1">
    <citation type="journal article" date="2021" name="PeerJ">
        <title>Extensive microbial diversity within the chicken gut microbiome revealed by metagenomics and culture.</title>
        <authorList>
            <person name="Gilroy R."/>
            <person name="Ravi A."/>
            <person name="Getino M."/>
            <person name="Pursley I."/>
            <person name="Horton D.L."/>
            <person name="Alikhan N.F."/>
            <person name="Baker D."/>
            <person name="Gharbi K."/>
            <person name="Hall N."/>
            <person name="Watson M."/>
            <person name="Adriaenssens E.M."/>
            <person name="Foster-Nyarko E."/>
            <person name="Jarju S."/>
            <person name="Secka A."/>
            <person name="Antonio M."/>
            <person name="Oren A."/>
            <person name="Chaudhuri R.R."/>
            <person name="La Ragione R."/>
            <person name="Hildebrand F."/>
            <person name="Pallen M.J."/>
        </authorList>
    </citation>
    <scope>NUCLEOTIDE SEQUENCE</scope>
    <source>
        <strain evidence="8">ChiGjej4B4-7305</strain>
    </source>
</reference>
<dbReference type="Pfam" id="PF08240">
    <property type="entry name" value="ADH_N"/>
    <property type="match status" value="1"/>
</dbReference>
<dbReference type="PANTHER" id="PTHR43161:SF9">
    <property type="entry name" value="SORBITOL DEHYDROGENASE"/>
    <property type="match status" value="1"/>
</dbReference>
<dbReference type="SUPFAM" id="SSF51735">
    <property type="entry name" value="NAD(P)-binding Rossmann-fold domains"/>
    <property type="match status" value="1"/>
</dbReference>
<sequence>MSTLPATMRAAVLHGIGDLRIEDRARPAAGESEVLLQVAVVGVCGSDLHFYTDGRSGSAVVAGPTVLGHEFSGRVIAVGAGVPTSRIGERVAVEPGTPCGLCQPCTVDAYNHCERIRFVGAATIDGAMQEYLAVPARSAYRVPDHVSDAAAAMIEPFSVAVHAVGRAPTGRAEQVLVSGAGPIGHLVAQLAHRRGAASVWLVDPNGDRLARARPPIRTATPEEWAATGRRVDVAFECSGSREGSSTALASLRYEGSLVIVGVGPRTLELPMDAIQEGELTITGSHRYRHTWPEAIQLVARAEIDLDALITHTFPLEEAAAALNVTRTDPAALKAVLRL</sequence>
<feature type="domain" description="Enoyl reductase (ER)" evidence="7">
    <location>
        <begin position="15"/>
        <end position="336"/>
    </location>
</feature>
<comment type="similarity">
    <text evidence="2 6">Belongs to the zinc-containing alcohol dehydrogenase family.</text>
</comment>
<protein>
    <submittedName>
        <fullName evidence="8">Alcohol dehydrogenase catalytic domain-containing protein</fullName>
    </submittedName>
</protein>
<evidence type="ECO:0000313" key="8">
    <source>
        <dbReference type="EMBL" id="HIZ38070.1"/>
    </source>
</evidence>
<keyword evidence="5" id="KW-0560">Oxidoreductase</keyword>
<dbReference type="Gene3D" id="3.40.50.720">
    <property type="entry name" value="NAD(P)-binding Rossmann-like Domain"/>
    <property type="match status" value="1"/>
</dbReference>
<dbReference type="InterPro" id="IPR011032">
    <property type="entry name" value="GroES-like_sf"/>
</dbReference>
<dbReference type="InterPro" id="IPR002328">
    <property type="entry name" value="ADH_Zn_CS"/>
</dbReference>
<dbReference type="Proteomes" id="UP000824037">
    <property type="component" value="Unassembled WGS sequence"/>
</dbReference>
<dbReference type="EMBL" id="DXBY01000339">
    <property type="protein sequence ID" value="HIZ38070.1"/>
    <property type="molecule type" value="Genomic_DNA"/>
</dbReference>
<evidence type="ECO:0000256" key="5">
    <source>
        <dbReference type="ARBA" id="ARBA00023002"/>
    </source>
</evidence>
<organism evidence="8 9">
    <name type="scientific">Candidatus Ruania gallistercoris</name>
    <dbReference type="NCBI Taxonomy" id="2838746"/>
    <lineage>
        <taxon>Bacteria</taxon>
        <taxon>Bacillati</taxon>
        <taxon>Actinomycetota</taxon>
        <taxon>Actinomycetes</taxon>
        <taxon>Micrococcales</taxon>
        <taxon>Ruaniaceae</taxon>
        <taxon>Ruania</taxon>
    </lineage>
</organism>
<evidence type="ECO:0000256" key="3">
    <source>
        <dbReference type="ARBA" id="ARBA00022723"/>
    </source>
</evidence>
<gene>
    <name evidence="8" type="ORF">H9815_20025</name>
</gene>
<evidence type="ECO:0000256" key="4">
    <source>
        <dbReference type="ARBA" id="ARBA00022833"/>
    </source>
</evidence>
<dbReference type="InterPro" id="IPR013154">
    <property type="entry name" value="ADH-like_N"/>
</dbReference>
<keyword evidence="3 6" id="KW-0479">Metal-binding</keyword>
<dbReference type="SUPFAM" id="SSF50129">
    <property type="entry name" value="GroES-like"/>
    <property type="match status" value="1"/>
</dbReference>